<keyword evidence="3" id="KW-1185">Reference proteome</keyword>
<feature type="chain" id="PRO_5047303104" evidence="1">
    <location>
        <begin position="21"/>
        <end position="214"/>
    </location>
</feature>
<comment type="caution">
    <text evidence="2">The sequence shown here is derived from an EMBL/GenBank/DDBJ whole genome shotgun (WGS) entry which is preliminary data.</text>
</comment>
<dbReference type="RefSeq" id="WP_380097001.1">
    <property type="nucleotide sequence ID" value="NZ_JBHRYD010000008.1"/>
</dbReference>
<evidence type="ECO:0000313" key="3">
    <source>
        <dbReference type="Proteomes" id="UP001595613"/>
    </source>
</evidence>
<feature type="signal peptide" evidence="1">
    <location>
        <begin position="1"/>
        <end position="20"/>
    </location>
</feature>
<accession>A0ABV7X131</accession>
<sequence>MKILLPLLLAAAFLAGPALAQQDGPPLAEAGAELVLDALGQRLTLPRPDWLAEGASLAEQTSTYYAEDGGQARLEIYPRGESEAFWTTLYGARISRSAAPVLADFRSLVIGIYARACRPETVALFQLEPDAGDDIPPLGFVCGAYRDGLPGYEGRGEVMVVGFYKSETGMAMVYREWRGAAFDPADQSSWPVSPETVEGQFARLKSAAGLSRAD</sequence>
<dbReference type="Proteomes" id="UP001595613">
    <property type="component" value="Unassembled WGS sequence"/>
</dbReference>
<proteinExistence type="predicted"/>
<dbReference type="EMBL" id="JBHRYD010000008">
    <property type="protein sequence ID" value="MFC3705236.1"/>
    <property type="molecule type" value="Genomic_DNA"/>
</dbReference>
<name>A0ABV7X131_9HYPH</name>
<evidence type="ECO:0000256" key="1">
    <source>
        <dbReference type="SAM" id="SignalP"/>
    </source>
</evidence>
<gene>
    <name evidence="2" type="ORF">ACFOOL_10760</name>
</gene>
<keyword evidence="1" id="KW-0732">Signal</keyword>
<organism evidence="2 3">
    <name type="scientific">Devosia honganensis</name>
    <dbReference type="NCBI Taxonomy" id="1610527"/>
    <lineage>
        <taxon>Bacteria</taxon>
        <taxon>Pseudomonadati</taxon>
        <taxon>Pseudomonadota</taxon>
        <taxon>Alphaproteobacteria</taxon>
        <taxon>Hyphomicrobiales</taxon>
        <taxon>Devosiaceae</taxon>
        <taxon>Devosia</taxon>
    </lineage>
</organism>
<reference evidence="3" key="1">
    <citation type="journal article" date="2019" name="Int. J. Syst. Evol. Microbiol.">
        <title>The Global Catalogue of Microorganisms (GCM) 10K type strain sequencing project: providing services to taxonomists for standard genome sequencing and annotation.</title>
        <authorList>
            <consortium name="The Broad Institute Genomics Platform"/>
            <consortium name="The Broad Institute Genome Sequencing Center for Infectious Disease"/>
            <person name="Wu L."/>
            <person name="Ma J."/>
        </authorList>
    </citation>
    <scope>NUCLEOTIDE SEQUENCE [LARGE SCALE GENOMIC DNA]</scope>
    <source>
        <strain evidence="3">KCTC 42281</strain>
    </source>
</reference>
<protein>
    <submittedName>
        <fullName evidence="2">Uncharacterized protein</fullName>
    </submittedName>
</protein>
<evidence type="ECO:0000313" key="2">
    <source>
        <dbReference type="EMBL" id="MFC3705236.1"/>
    </source>
</evidence>